<organism evidence="1 2">
    <name type="scientific">Dyadobacter chenwenxiniae</name>
    <dbReference type="NCBI Taxonomy" id="2906456"/>
    <lineage>
        <taxon>Bacteria</taxon>
        <taxon>Pseudomonadati</taxon>
        <taxon>Bacteroidota</taxon>
        <taxon>Cytophagia</taxon>
        <taxon>Cytophagales</taxon>
        <taxon>Spirosomataceae</taxon>
        <taxon>Dyadobacter</taxon>
    </lineage>
</organism>
<dbReference type="PANTHER" id="PTHR46865">
    <property type="entry name" value="OXIDOREDUCTASE-RELATED"/>
    <property type="match status" value="1"/>
</dbReference>
<accession>A0A9X1PT44</accession>
<dbReference type="Gene3D" id="3.30.9.10">
    <property type="entry name" value="D-Amino Acid Oxidase, subunit A, domain 2"/>
    <property type="match status" value="1"/>
</dbReference>
<dbReference type="Gene3D" id="3.50.50.60">
    <property type="entry name" value="FAD/NAD(P)-binding domain"/>
    <property type="match status" value="1"/>
</dbReference>
<sequence length="90" mass="10037">MEPVKNKNVLISGASFAGLTSAFWMVEMGYKVTVVEIGSGLKMGGTPADIKDQTVDIVKRMGLFQQIKANRISLERWEFKMQKTLPSLPF</sequence>
<gene>
    <name evidence="1" type="ORF">LXM26_29025</name>
</gene>
<protein>
    <recommendedName>
        <fullName evidence="3">FAD-binding domain-containing protein</fullName>
    </recommendedName>
</protein>
<comment type="caution">
    <text evidence="1">The sequence shown here is derived from an EMBL/GenBank/DDBJ whole genome shotgun (WGS) entry which is preliminary data.</text>
</comment>
<keyword evidence="2" id="KW-1185">Reference proteome</keyword>
<dbReference type="SUPFAM" id="SSF51905">
    <property type="entry name" value="FAD/NAD(P)-binding domain"/>
    <property type="match status" value="1"/>
</dbReference>
<dbReference type="InterPro" id="IPR051704">
    <property type="entry name" value="FAD_aromatic-hydroxylase"/>
</dbReference>
<dbReference type="RefSeq" id="WP_234658599.1">
    <property type="nucleotide sequence ID" value="NZ_CP094997.1"/>
</dbReference>
<evidence type="ECO:0000313" key="1">
    <source>
        <dbReference type="EMBL" id="MCF0065594.1"/>
    </source>
</evidence>
<dbReference type="PANTHER" id="PTHR46865:SF2">
    <property type="entry name" value="MONOOXYGENASE"/>
    <property type="match status" value="1"/>
</dbReference>
<evidence type="ECO:0008006" key="3">
    <source>
        <dbReference type="Google" id="ProtNLM"/>
    </source>
</evidence>
<dbReference type="AlphaFoldDB" id="A0A9X1PT44"/>
<dbReference type="Proteomes" id="UP001139000">
    <property type="component" value="Unassembled WGS sequence"/>
</dbReference>
<name>A0A9X1PT44_9BACT</name>
<evidence type="ECO:0000313" key="2">
    <source>
        <dbReference type="Proteomes" id="UP001139000"/>
    </source>
</evidence>
<dbReference type="InterPro" id="IPR036188">
    <property type="entry name" value="FAD/NAD-bd_sf"/>
</dbReference>
<proteinExistence type="predicted"/>
<reference evidence="1" key="1">
    <citation type="submission" date="2021-12" db="EMBL/GenBank/DDBJ databases">
        <title>Novel species in genus Dyadobacter.</title>
        <authorList>
            <person name="Ma C."/>
        </authorList>
    </citation>
    <scope>NUCLEOTIDE SEQUENCE</scope>
    <source>
        <strain evidence="1">LJ419</strain>
    </source>
</reference>
<dbReference type="EMBL" id="JAJTTC010000012">
    <property type="protein sequence ID" value="MCF0065594.1"/>
    <property type="molecule type" value="Genomic_DNA"/>
</dbReference>